<evidence type="ECO:0000313" key="11">
    <source>
        <dbReference type="EMBL" id="ANW12107.1"/>
    </source>
</evidence>
<reference evidence="11" key="1">
    <citation type="submission" date="2016-01" db="EMBL/GenBank/DDBJ databases">
        <title>Identification and expression analysis of olfactory receptor gene in Phenacoccus solenopsis Tinsley (Hemiptera:Pseudococcidae).</title>
        <authorList>
            <person name="Zhao J."/>
        </authorList>
    </citation>
    <scope>NUCLEOTIDE SEQUENCE</scope>
</reference>
<dbReference type="AlphaFoldDB" id="A0A1B1V577"/>
<feature type="transmembrane region" description="Helical" evidence="10">
    <location>
        <begin position="14"/>
        <end position="38"/>
    </location>
</feature>
<keyword evidence="9" id="KW-0807">Transducer</keyword>
<accession>A0A1B1V577</accession>
<evidence type="ECO:0000256" key="9">
    <source>
        <dbReference type="ARBA" id="ARBA00023224"/>
    </source>
</evidence>
<feature type="transmembrane region" description="Helical" evidence="10">
    <location>
        <begin position="169"/>
        <end position="193"/>
    </location>
</feature>
<evidence type="ECO:0000256" key="10">
    <source>
        <dbReference type="SAM" id="Phobius"/>
    </source>
</evidence>
<evidence type="ECO:0000256" key="5">
    <source>
        <dbReference type="ARBA" id="ARBA00022725"/>
    </source>
</evidence>
<organism evidence="11">
    <name type="scientific">Phenacoccus solenopsis</name>
    <name type="common">Solenopsis mealybug</name>
    <dbReference type="NCBI Taxonomy" id="483260"/>
    <lineage>
        <taxon>Eukaryota</taxon>
        <taxon>Metazoa</taxon>
        <taxon>Ecdysozoa</taxon>
        <taxon>Arthropoda</taxon>
        <taxon>Hexapoda</taxon>
        <taxon>Insecta</taxon>
        <taxon>Pterygota</taxon>
        <taxon>Neoptera</taxon>
        <taxon>Paraneoptera</taxon>
        <taxon>Hemiptera</taxon>
        <taxon>Sternorrhyncha</taxon>
        <taxon>Coccoidea</taxon>
        <taxon>Pseudococcidae</taxon>
        <taxon>Phenacoccus</taxon>
    </lineage>
</organism>
<keyword evidence="5" id="KW-0552">Olfaction</keyword>
<evidence type="ECO:0000256" key="3">
    <source>
        <dbReference type="ARBA" id="ARBA00022606"/>
    </source>
</evidence>
<dbReference type="Pfam" id="PF02949">
    <property type="entry name" value="7tm_6"/>
    <property type="match status" value="1"/>
</dbReference>
<feature type="transmembrane region" description="Helical" evidence="10">
    <location>
        <begin position="68"/>
        <end position="88"/>
    </location>
</feature>
<dbReference type="GO" id="GO:0004984">
    <property type="term" value="F:olfactory receptor activity"/>
    <property type="evidence" value="ECO:0007669"/>
    <property type="project" value="InterPro"/>
</dbReference>
<keyword evidence="7 10" id="KW-0472">Membrane</keyword>
<evidence type="ECO:0000256" key="7">
    <source>
        <dbReference type="ARBA" id="ARBA00023136"/>
    </source>
</evidence>
<sequence>MNEYSAKDLLYKEFLVCAFVWVTYIGMTLTPLVVTLMLKDHVNSAFDLLYVAWVPFGIETGKQFFGSYILQFISTIPLYTSFISKILFINNISREFEFQCDKLNHALETICQRVKNKITLEDTITNADSYSANGLEFIMCDENEFLEKLSECMAHYRQLQKCLDYFSNWFNLIFSCELTYGFLSFALIGYVMITGTGNTATDGKYVCLLGLFGGQLCYQCVAGEEIFTIEESVSEALYNIPWYEQTPRVKKSVQIFLNELQQRRKLRGFKIYPASIPIFASITRTSYSYLNLLNKIMHK</sequence>
<keyword evidence="8 11" id="KW-0675">Receptor</keyword>
<dbReference type="EMBL" id="KU569298">
    <property type="protein sequence ID" value="ANW12107.1"/>
    <property type="molecule type" value="mRNA"/>
</dbReference>
<evidence type="ECO:0000256" key="2">
    <source>
        <dbReference type="ARBA" id="ARBA00022475"/>
    </source>
</evidence>
<evidence type="ECO:0000256" key="6">
    <source>
        <dbReference type="ARBA" id="ARBA00022989"/>
    </source>
</evidence>
<dbReference type="PANTHER" id="PTHR21137:SF35">
    <property type="entry name" value="ODORANT RECEPTOR 19A-RELATED"/>
    <property type="match status" value="1"/>
</dbReference>
<proteinExistence type="evidence at transcript level"/>
<dbReference type="PANTHER" id="PTHR21137">
    <property type="entry name" value="ODORANT RECEPTOR"/>
    <property type="match status" value="1"/>
</dbReference>
<evidence type="ECO:0000256" key="4">
    <source>
        <dbReference type="ARBA" id="ARBA00022692"/>
    </source>
</evidence>
<dbReference type="GO" id="GO:0005886">
    <property type="term" value="C:plasma membrane"/>
    <property type="evidence" value="ECO:0007669"/>
    <property type="project" value="UniProtKB-SubCell"/>
</dbReference>
<keyword evidence="2" id="KW-1003">Cell membrane</keyword>
<keyword evidence="6 10" id="KW-1133">Transmembrane helix</keyword>
<evidence type="ECO:0000256" key="1">
    <source>
        <dbReference type="ARBA" id="ARBA00004651"/>
    </source>
</evidence>
<keyword evidence="3" id="KW-0716">Sensory transduction</keyword>
<protein>
    <submittedName>
        <fullName evidence="11">Olfactory receptor protein 2</fullName>
    </submittedName>
</protein>
<evidence type="ECO:0000256" key="8">
    <source>
        <dbReference type="ARBA" id="ARBA00023170"/>
    </source>
</evidence>
<comment type="subcellular location">
    <subcellularLocation>
        <location evidence="1">Cell membrane</location>
        <topology evidence="1">Multi-pass membrane protein</topology>
    </subcellularLocation>
</comment>
<keyword evidence="4 10" id="KW-0812">Transmembrane</keyword>
<name>A0A1B1V577_9HEMI</name>
<dbReference type="GO" id="GO:0007165">
    <property type="term" value="P:signal transduction"/>
    <property type="evidence" value="ECO:0007669"/>
    <property type="project" value="UniProtKB-KW"/>
</dbReference>
<dbReference type="GO" id="GO:0005549">
    <property type="term" value="F:odorant binding"/>
    <property type="evidence" value="ECO:0007669"/>
    <property type="project" value="InterPro"/>
</dbReference>
<dbReference type="InterPro" id="IPR004117">
    <property type="entry name" value="7tm6_olfct_rcpt"/>
</dbReference>